<comment type="similarity">
    <text evidence="4 12">Belongs to the TOP6A family.</text>
</comment>
<evidence type="ECO:0000256" key="2">
    <source>
        <dbReference type="ARBA" id="ARBA00001946"/>
    </source>
</evidence>
<dbReference type="FunFam" id="3.40.1360.10:FF:000003">
    <property type="entry name" value="DNA topoisomerase 6 subunit A"/>
    <property type="match status" value="1"/>
</dbReference>
<dbReference type="GO" id="GO:0000706">
    <property type="term" value="P:meiotic DNA double-strand break processing"/>
    <property type="evidence" value="ECO:0007669"/>
    <property type="project" value="TreeGrafter"/>
</dbReference>
<dbReference type="PANTHER" id="PTHR10848:SF0">
    <property type="entry name" value="MEIOTIC RECOMBINATION PROTEIN SPO11"/>
    <property type="match status" value="1"/>
</dbReference>
<dbReference type="GO" id="GO:0007131">
    <property type="term" value="P:reciprocal meiotic recombination"/>
    <property type="evidence" value="ECO:0007669"/>
    <property type="project" value="TreeGrafter"/>
</dbReference>
<evidence type="ECO:0000256" key="3">
    <source>
        <dbReference type="ARBA" id="ARBA00004123"/>
    </source>
</evidence>
<dbReference type="InterPro" id="IPR036078">
    <property type="entry name" value="Spo11/TopoVI_A_sf"/>
</dbReference>
<organism evidence="16 17">
    <name type="scientific">Eptatretus burgeri</name>
    <name type="common">Inshore hagfish</name>
    <dbReference type="NCBI Taxonomy" id="7764"/>
    <lineage>
        <taxon>Eukaryota</taxon>
        <taxon>Metazoa</taxon>
        <taxon>Chordata</taxon>
        <taxon>Craniata</taxon>
        <taxon>Vertebrata</taxon>
        <taxon>Cyclostomata</taxon>
        <taxon>Myxini</taxon>
        <taxon>Myxiniformes</taxon>
        <taxon>Myxinidae</taxon>
        <taxon>Eptatretinae</taxon>
        <taxon>Eptatretus</taxon>
    </lineage>
</organism>
<comment type="subcellular location">
    <subcellularLocation>
        <location evidence="3">Nucleus</location>
    </subcellularLocation>
</comment>
<dbReference type="InterPro" id="IPR034136">
    <property type="entry name" value="TOPRIM_Topo6A/Spo11"/>
</dbReference>
<evidence type="ECO:0000256" key="1">
    <source>
        <dbReference type="ARBA" id="ARBA00000185"/>
    </source>
</evidence>
<feature type="active site" description="O-(5'-phospho-DNA)-tyrosine intermediate" evidence="12">
    <location>
        <position position="181"/>
    </location>
</feature>
<dbReference type="GO" id="GO:0046872">
    <property type="term" value="F:metal ion binding"/>
    <property type="evidence" value="ECO:0007669"/>
    <property type="project" value="UniProtKB-KW"/>
</dbReference>
<evidence type="ECO:0000256" key="9">
    <source>
        <dbReference type="ARBA" id="ARBA00023125"/>
    </source>
</evidence>
<dbReference type="EC" id="5.6.2.2" evidence="5"/>
<dbReference type="GO" id="GO:0005524">
    <property type="term" value="F:ATP binding"/>
    <property type="evidence" value="ECO:0007669"/>
    <property type="project" value="InterPro"/>
</dbReference>
<comment type="catalytic activity">
    <reaction evidence="1 12">
        <text>ATP-dependent breakage, passage and rejoining of double-stranded DNA.</text>
        <dbReference type="EC" id="5.6.2.2"/>
    </reaction>
</comment>
<name>A0A8C4QRX4_EPTBU</name>
<proteinExistence type="inferred from homology"/>
<evidence type="ECO:0000259" key="15">
    <source>
        <dbReference type="Pfam" id="PF21180"/>
    </source>
</evidence>
<evidence type="ECO:0000256" key="13">
    <source>
        <dbReference type="SAM" id="MobiDB-lite"/>
    </source>
</evidence>
<keyword evidence="17" id="KW-1185">Reference proteome</keyword>
<dbReference type="SUPFAM" id="SSF56726">
    <property type="entry name" value="DNA topoisomerase IV, alpha subunit"/>
    <property type="match status" value="1"/>
</dbReference>
<evidence type="ECO:0000313" key="16">
    <source>
        <dbReference type="Ensembl" id="ENSEBUP00000019390.1"/>
    </source>
</evidence>
<evidence type="ECO:0000256" key="4">
    <source>
        <dbReference type="ARBA" id="ARBA00006559"/>
    </source>
</evidence>
<keyword evidence="7" id="KW-0460">Magnesium</keyword>
<comment type="cofactor">
    <cofactor evidence="2">
        <name>Mg(2+)</name>
        <dbReference type="ChEBI" id="CHEBI:18420"/>
    </cofactor>
</comment>
<dbReference type="InterPro" id="IPR013049">
    <property type="entry name" value="Spo11/TopoVI_A_N"/>
</dbReference>
<dbReference type="GO" id="GO:0003677">
    <property type="term" value="F:DNA binding"/>
    <property type="evidence" value="ECO:0007669"/>
    <property type="project" value="UniProtKB-UniRule"/>
</dbReference>
<evidence type="ECO:0000256" key="5">
    <source>
        <dbReference type="ARBA" id="ARBA00012895"/>
    </source>
</evidence>
<evidence type="ECO:0000256" key="8">
    <source>
        <dbReference type="ARBA" id="ARBA00023029"/>
    </source>
</evidence>
<evidence type="ECO:0000259" key="14">
    <source>
        <dbReference type="Pfam" id="PF04406"/>
    </source>
</evidence>
<accession>A0A8C4QRX4</accession>
<dbReference type="GO" id="GO:0003918">
    <property type="term" value="F:DNA topoisomerase type II (double strand cut, ATP-hydrolyzing) activity"/>
    <property type="evidence" value="ECO:0007669"/>
    <property type="project" value="UniProtKB-UniRule"/>
</dbReference>
<evidence type="ECO:0000256" key="12">
    <source>
        <dbReference type="PROSITE-ProRule" id="PRU01385"/>
    </source>
</evidence>
<feature type="compositionally biased region" description="Low complexity" evidence="13">
    <location>
        <begin position="1"/>
        <end position="10"/>
    </location>
</feature>
<dbReference type="InterPro" id="IPR036388">
    <property type="entry name" value="WH-like_DNA-bd_sf"/>
</dbReference>
<dbReference type="PRINTS" id="PR01550">
    <property type="entry name" value="TOP6AFAMILY"/>
</dbReference>
<keyword evidence="6" id="KW-0479">Metal-binding</keyword>
<evidence type="ECO:0000256" key="10">
    <source>
        <dbReference type="ARBA" id="ARBA00023235"/>
    </source>
</evidence>
<evidence type="ECO:0000256" key="6">
    <source>
        <dbReference type="ARBA" id="ARBA00022723"/>
    </source>
</evidence>
<dbReference type="PROSITE" id="PS52041">
    <property type="entry name" value="TOPO_IIB"/>
    <property type="match status" value="1"/>
</dbReference>
<dbReference type="AlphaFoldDB" id="A0A8C4QRX4"/>
<keyword evidence="11" id="KW-0539">Nucleus</keyword>
<feature type="region of interest" description="Disordered" evidence="13">
    <location>
        <begin position="1"/>
        <end position="39"/>
    </location>
</feature>
<dbReference type="Pfam" id="PF21180">
    <property type="entry name" value="TOP6A-Spo11_Toprim"/>
    <property type="match status" value="1"/>
</dbReference>
<dbReference type="GO" id="GO:0042138">
    <property type="term" value="P:meiotic DNA double-strand break formation"/>
    <property type="evidence" value="ECO:0007669"/>
    <property type="project" value="InterPro"/>
</dbReference>
<dbReference type="Gene3D" id="1.10.10.10">
    <property type="entry name" value="Winged helix-like DNA-binding domain superfamily/Winged helix DNA-binding domain"/>
    <property type="match status" value="2"/>
</dbReference>
<dbReference type="PRINTS" id="PR01551">
    <property type="entry name" value="SPO11HOMOLOG"/>
</dbReference>
<protein>
    <recommendedName>
        <fullName evidence="5">DNA topoisomerase (ATP-hydrolyzing)</fullName>
        <ecNumber evidence="5">5.6.2.2</ecNumber>
    </recommendedName>
</protein>
<dbReference type="InterPro" id="IPR013048">
    <property type="entry name" value="Meiotic_Spo11"/>
</dbReference>
<dbReference type="GO" id="GO:0000228">
    <property type="term" value="C:nuclear chromosome"/>
    <property type="evidence" value="ECO:0007669"/>
    <property type="project" value="TreeGrafter"/>
</dbReference>
<evidence type="ECO:0000256" key="7">
    <source>
        <dbReference type="ARBA" id="ARBA00022842"/>
    </source>
</evidence>
<dbReference type="PANTHER" id="PTHR10848">
    <property type="entry name" value="MEIOTIC RECOMBINATION PROTEIN SPO11"/>
    <property type="match status" value="1"/>
</dbReference>
<sequence length="498" mass="56743">MDDCENNTVKNVEKENESETADNIHKQKRSMIPHSTAPPDIVCTKQRAREEVIKAIEEVVQHLLDDLSQGQCPTLVCNARHRWDSVRFEENVGIQMLAESSVCEVIVYGRNEIWTKARKLRSDSPWCLPGRGGTLLLALLPYCWNILQIPAWTAAQYMKIFQMIYHLVQTDSFSTKRDIYYNDPKLFGKQTVVDQVIDNISCMLQVPRSCLHVTSTSKGCVAGDLRYIEDNGAHIDCNSSANGVLISTQVEGIQNMSSKAQFILVVEKDATFQKLLDDGFCVKMHSCILITGKGVPDVNTRLFLHKIWNIFQFPIFALVDADPHGIEIMTIYKYGSLSMSFDASNLTVPTLHWLGLLPSDIERLGISKAVRLPMTQRDRSKLEELIKRPYIEAQPLWRKELERLEACGEKAEIQSLASLSSSFLAHVYLPNKLHFGGHQKLLICGTRHPLDEELCHLELKCRLVDIKDSTVYFIRINHCVQLPSWCWMHYLTCNSKSY</sequence>
<keyword evidence="8 12" id="KW-0799">Topoisomerase</keyword>
<feature type="domain" description="Spo11/DNA topoisomerase VI subunit A N-terminal" evidence="14">
    <location>
        <begin position="152"/>
        <end position="213"/>
    </location>
</feature>
<keyword evidence="9 12" id="KW-0238">DNA-binding</keyword>
<reference evidence="16" key="1">
    <citation type="submission" date="2025-08" db="UniProtKB">
        <authorList>
            <consortium name="Ensembl"/>
        </authorList>
    </citation>
    <scope>IDENTIFICATION</scope>
</reference>
<feature type="domain" description="Topoisomerase 6 subunit A/Spo11 TOPRIM" evidence="15">
    <location>
        <begin position="262"/>
        <end position="433"/>
    </location>
</feature>
<evidence type="ECO:0000256" key="11">
    <source>
        <dbReference type="ARBA" id="ARBA00023242"/>
    </source>
</evidence>
<feature type="compositionally biased region" description="Basic and acidic residues" evidence="13">
    <location>
        <begin position="11"/>
        <end position="25"/>
    </location>
</feature>
<dbReference type="InterPro" id="IPR002815">
    <property type="entry name" value="Spo11/TopoVI_A"/>
</dbReference>
<dbReference type="Proteomes" id="UP000694388">
    <property type="component" value="Unplaced"/>
</dbReference>
<evidence type="ECO:0000313" key="17">
    <source>
        <dbReference type="Proteomes" id="UP000694388"/>
    </source>
</evidence>
<dbReference type="Gene3D" id="3.40.1360.10">
    <property type="match status" value="1"/>
</dbReference>
<dbReference type="GeneTree" id="ENSGT00390000001787"/>
<dbReference type="Pfam" id="PF04406">
    <property type="entry name" value="TP6A_N"/>
    <property type="match status" value="1"/>
</dbReference>
<dbReference type="Ensembl" id="ENSEBUT00000019966.1">
    <property type="protein sequence ID" value="ENSEBUP00000019390.1"/>
    <property type="gene ID" value="ENSEBUG00000012063.1"/>
</dbReference>
<dbReference type="CDD" id="cd00223">
    <property type="entry name" value="TOPRIM_TopoIIB_SPO"/>
    <property type="match status" value="1"/>
</dbReference>
<keyword evidence="10 12" id="KW-0413">Isomerase</keyword>
<reference evidence="16" key="2">
    <citation type="submission" date="2025-09" db="UniProtKB">
        <authorList>
            <consortium name="Ensembl"/>
        </authorList>
    </citation>
    <scope>IDENTIFICATION</scope>
</reference>